<reference evidence="1" key="1">
    <citation type="submission" date="2020-03" db="EMBL/GenBank/DDBJ databases">
        <title>The deep terrestrial virosphere.</title>
        <authorList>
            <person name="Holmfeldt K."/>
            <person name="Nilsson E."/>
            <person name="Simone D."/>
            <person name="Lopez-Fernandez M."/>
            <person name="Wu X."/>
            <person name="de Brujin I."/>
            <person name="Lundin D."/>
            <person name="Andersson A."/>
            <person name="Bertilsson S."/>
            <person name="Dopson M."/>
        </authorList>
    </citation>
    <scope>NUCLEOTIDE SEQUENCE</scope>
    <source>
        <strain evidence="1">MM415B02099</strain>
    </source>
</reference>
<dbReference type="AlphaFoldDB" id="A0A6M3KWJ2"/>
<organism evidence="1">
    <name type="scientific">viral metagenome</name>
    <dbReference type="NCBI Taxonomy" id="1070528"/>
    <lineage>
        <taxon>unclassified sequences</taxon>
        <taxon>metagenomes</taxon>
        <taxon>organismal metagenomes</taxon>
    </lineage>
</organism>
<sequence length="71" mass="8341">MFSHELKKEISEKVQELLQTISHPELPEGEISFILHIDGKEYWSWANIRNNSDKSTPVPESLICNFTDRRK</sequence>
<gene>
    <name evidence="1" type="ORF">MM415B02099_0013</name>
</gene>
<protein>
    <submittedName>
        <fullName evidence="1">Uncharacterized protein</fullName>
    </submittedName>
</protein>
<proteinExistence type="predicted"/>
<evidence type="ECO:0000313" key="1">
    <source>
        <dbReference type="EMBL" id="QJA86290.1"/>
    </source>
</evidence>
<name>A0A6M3KWJ2_9ZZZZ</name>
<dbReference type="EMBL" id="MT142627">
    <property type="protein sequence ID" value="QJA86290.1"/>
    <property type="molecule type" value="Genomic_DNA"/>
</dbReference>
<accession>A0A6M3KWJ2</accession>